<sequence length="164" mass="19219">MNHRPKLIVQKSNIERVHDWVCVIVIIGMFAFTIQAIFQMPDSIPIHENGKGEINGWGSRWISIIMPFILVVIYIPLLFLQKYPEKHNYPERLSKGNVYAFYRNSKILISWLKFEFVLAFAYFNWYFVKVALGQTSPPLWYISFALVAVILTVIIIGLQRLRID</sequence>
<dbReference type="Proteomes" id="UP000270468">
    <property type="component" value="Unassembled WGS sequence"/>
</dbReference>
<evidence type="ECO:0000313" key="3">
    <source>
        <dbReference type="EMBL" id="VDC32082.1"/>
    </source>
</evidence>
<reference evidence="3 4" key="1">
    <citation type="submission" date="2018-11" db="EMBL/GenBank/DDBJ databases">
        <authorList>
            <person name="Criscuolo A."/>
        </authorList>
    </citation>
    <scope>NUCLEOTIDE SEQUENCE [LARGE SCALE GENOMIC DNA]</scope>
    <source>
        <strain evidence="3">ATB-66</strain>
    </source>
</reference>
<feature type="transmembrane region" description="Helical" evidence="1">
    <location>
        <begin position="61"/>
        <end position="80"/>
    </location>
</feature>
<dbReference type="OrthoDB" id="9808690at2"/>
<evidence type="ECO:0000256" key="1">
    <source>
        <dbReference type="SAM" id="Phobius"/>
    </source>
</evidence>
<feature type="transmembrane region" description="Helical" evidence="1">
    <location>
        <begin position="139"/>
        <end position="158"/>
    </location>
</feature>
<dbReference type="AlphaFoldDB" id="A0A3P5XNZ4"/>
<keyword evidence="1" id="KW-0812">Transmembrane</keyword>
<protein>
    <recommendedName>
        <fullName evidence="2">DUF1648 domain-containing protein</fullName>
    </recommendedName>
</protein>
<feature type="transmembrane region" description="Helical" evidence="1">
    <location>
        <begin position="20"/>
        <end position="41"/>
    </location>
</feature>
<proteinExistence type="predicted"/>
<evidence type="ECO:0000259" key="2">
    <source>
        <dbReference type="Pfam" id="PF07853"/>
    </source>
</evidence>
<feature type="transmembrane region" description="Helical" evidence="1">
    <location>
        <begin position="107"/>
        <end position="127"/>
    </location>
</feature>
<dbReference type="EMBL" id="UXAV01000043">
    <property type="protein sequence ID" value="VDC32082.1"/>
    <property type="molecule type" value="Genomic_DNA"/>
</dbReference>
<keyword evidence="4" id="KW-1185">Reference proteome</keyword>
<keyword evidence="1" id="KW-0472">Membrane</keyword>
<dbReference type="RefSeq" id="WP_124071388.1">
    <property type="nucleotide sequence ID" value="NZ_CBCRXF010000008.1"/>
</dbReference>
<gene>
    <name evidence="3" type="ORF">FILTAD_02578</name>
</gene>
<accession>A0A3P5XNZ4</accession>
<dbReference type="InterPro" id="IPR012867">
    <property type="entry name" value="DUF1648"/>
</dbReference>
<name>A0A3P5XNZ4_9BACL</name>
<dbReference type="Pfam" id="PF07853">
    <property type="entry name" value="DUF1648"/>
    <property type="match status" value="1"/>
</dbReference>
<organism evidence="3 4">
    <name type="scientific">Filibacter tadaridae</name>
    <dbReference type="NCBI Taxonomy" id="2483811"/>
    <lineage>
        <taxon>Bacteria</taxon>
        <taxon>Bacillati</taxon>
        <taxon>Bacillota</taxon>
        <taxon>Bacilli</taxon>
        <taxon>Bacillales</taxon>
        <taxon>Caryophanaceae</taxon>
        <taxon>Filibacter</taxon>
    </lineage>
</organism>
<keyword evidence="1" id="KW-1133">Transmembrane helix</keyword>
<feature type="domain" description="DUF1648" evidence="2">
    <location>
        <begin position="24"/>
        <end position="70"/>
    </location>
</feature>
<evidence type="ECO:0000313" key="4">
    <source>
        <dbReference type="Proteomes" id="UP000270468"/>
    </source>
</evidence>